<dbReference type="HAMAP" id="MF_00724">
    <property type="entry name" value="FliE"/>
    <property type="match status" value="1"/>
</dbReference>
<dbReference type="Proteomes" id="UP000092504">
    <property type="component" value="Unassembled WGS sequence"/>
</dbReference>
<accession>A0A1B8NZH6</accession>
<organism evidence="7 8">
    <name type="scientific">Halomonas elongata</name>
    <dbReference type="NCBI Taxonomy" id="2746"/>
    <lineage>
        <taxon>Bacteria</taxon>
        <taxon>Pseudomonadati</taxon>
        <taxon>Pseudomonadota</taxon>
        <taxon>Gammaproteobacteria</taxon>
        <taxon>Oceanospirillales</taxon>
        <taxon>Halomonadaceae</taxon>
        <taxon>Halomonas</taxon>
    </lineage>
</organism>
<name>A0A1B8NZH6_HALEL</name>
<keyword evidence="4 5" id="KW-0975">Bacterial flagellum</keyword>
<feature type="region of interest" description="Disordered" evidence="6">
    <location>
        <begin position="1"/>
        <end position="33"/>
    </location>
</feature>
<dbReference type="EMBL" id="MAJD01000002">
    <property type="protein sequence ID" value="OBX35406.1"/>
    <property type="molecule type" value="Genomic_DNA"/>
</dbReference>
<gene>
    <name evidence="5 7" type="primary">fliE</name>
    <name evidence="7" type="ORF">A8U91_04479</name>
</gene>
<keyword evidence="7" id="KW-0282">Flagellum</keyword>
<comment type="similarity">
    <text evidence="2 5">Belongs to the FliE family.</text>
</comment>
<dbReference type="PANTHER" id="PTHR34653:SF1">
    <property type="entry name" value="FLAGELLAR HOOK-BASAL BODY COMPLEX PROTEIN FLIE"/>
    <property type="match status" value="1"/>
</dbReference>
<proteinExistence type="inferred from homology"/>
<dbReference type="NCBIfam" id="TIGR00205">
    <property type="entry name" value="fliE"/>
    <property type="match status" value="1"/>
</dbReference>
<dbReference type="PRINTS" id="PR01006">
    <property type="entry name" value="FLGHOOKFLIE"/>
</dbReference>
<reference evidence="7 8" key="1">
    <citation type="submission" date="2016-06" db="EMBL/GenBank/DDBJ databases">
        <title>Genome sequence of halotolerant plant growth promoting strain of Halomonas elongata HEK1 isolated from salterns of Rann of Kutch, Gujarat, India.</title>
        <authorList>
            <person name="Gaba S."/>
            <person name="Singh R.N."/>
            <person name="Abrol S."/>
            <person name="Kaushik R."/>
            <person name="Saxena A.K."/>
        </authorList>
    </citation>
    <scope>NUCLEOTIDE SEQUENCE [LARGE SCALE GENOMIC DNA]</scope>
    <source>
        <strain evidence="7 8">HEK1</strain>
    </source>
</reference>
<dbReference type="InterPro" id="IPR001624">
    <property type="entry name" value="FliE"/>
</dbReference>
<protein>
    <recommendedName>
        <fullName evidence="3 5">Flagellar hook-basal body complex protein FliE</fullName>
    </recommendedName>
</protein>
<keyword evidence="7" id="KW-0966">Cell projection</keyword>
<dbReference type="Pfam" id="PF02049">
    <property type="entry name" value="FliE"/>
    <property type="match status" value="1"/>
</dbReference>
<dbReference type="PATRIC" id="fig|2746.7.peg.4615"/>
<evidence type="ECO:0000256" key="4">
    <source>
        <dbReference type="ARBA" id="ARBA00023143"/>
    </source>
</evidence>
<dbReference type="GO" id="GO:0005198">
    <property type="term" value="F:structural molecule activity"/>
    <property type="evidence" value="ECO:0007669"/>
    <property type="project" value="UniProtKB-UniRule"/>
</dbReference>
<dbReference type="GO" id="GO:0009425">
    <property type="term" value="C:bacterial-type flagellum basal body"/>
    <property type="evidence" value="ECO:0007669"/>
    <property type="project" value="UniProtKB-SubCell"/>
</dbReference>
<evidence type="ECO:0000256" key="6">
    <source>
        <dbReference type="SAM" id="MobiDB-lite"/>
    </source>
</evidence>
<evidence type="ECO:0000256" key="1">
    <source>
        <dbReference type="ARBA" id="ARBA00004117"/>
    </source>
</evidence>
<feature type="compositionally biased region" description="Polar residues" evidence="6">
    <location>
        <begin position="1"/>
        <end position="21"/>
    </location>
</feature>
<keyword evidence="7" id="KW-0969">Cilium</keyword>
<dbReference type="AlphaFoldDB" id="A0A1B8NZH6"/>
<evidence type="ECO:0000256" key="3">
    <source>
        <dbReference type="ARBA" id="ARBA00018024"/>
    </source>
</evidence>
<evidence type="ECO:0000256" key="2">
    <source>
        <dbReference type="ARBA" id="ARBA00009272"/>
    </source>
</evidence>
<comment type="caution">
    <text evidence="7">The sequence shown here is derived from an EMBL/GenBank/DDBJ whole genome shotgun (WGS) entry which is preliminary data.</text>
</comment>
<dbReference type="GO" id="GO:0071973">
    <property type="term" value="P:bacterial-type flagellum-dependent cell motility"/>
    <property type="evidence" value="ECO:0007669"/>
    <property type="project" value="InterPro"/>
</dbReference>
<sequence length="109" mass="11708">MSSSALESALTQMQSLASQAADQPARGQRLSTAVGEGGFADELQASIERINTLKQEAAEKTRAFQAGEPGVELDDVMVDVQKASVAFEMGKQVRSRLVTAYKDVMNMQV</sequence>
<dbReference type="GO" id="GO:0003774">
    <property type="term" value="F:cytoskeletal motor activity"/>
    <property type="evidence" value="ECO:0007669"/>
    <property type="project" value="InterPro"/>
</dbReference>
<comment type="subcellular location">
    <subcellularLocation>
        <location evidence="1 5">Bacterial flagellum basal body</location>
    </subcellularLocation>
</comment>
<evidence type="ECO:0000313" key="7">
    <source>
        <dbReference type="EMBL" id="OBX35406.1"/>
    </source>
</evidence>
<dbReference type="PANTHER" id="PTHR34653">
    <property type="match status" value="1"/>
</dbReference>
<evidence type="ECO:0000313" key="8">
    <source>
        <dbReference type="Proteomes" id="UP000092504"/>
    </source>
</evidence>
<evidence type="ECO:0000256" key="5">
    <source>
        <dbReference type="HAMAP-Rule" id="MF_00724"/>
    </source>
</evidence>